<organism evidence="1 2">
    <name type="scientific">Tetranychus urticae</name>
    <name type="common">Two-spotted spider mite</name>
    <dbReference type="NCBI Taxonomy" id="32264"/>
    <lineage>
        <taxon>Eukaryota</taxon>
        <taxon>Metazoa</taxon>
        <taxon>Ecdysozoa</taxon>
        <taxon>Arthropoda</taxon>
        <taxon>Chelicerata</taxon>
        <taxon>Arachnida</taxon>
        <taxon>Acari</taxon>
        <taxon>Acariformes</taxon>
        <taxon>Trombidiformes</taxon>
        <taxon>Prostigmata</taxon>
        <taxon>Eleutherengona</taxon>
        <taxon>Raphignathae</taxon>
        <taxon>Tetranychoidea</taxon>
        <taxon>Tetranychidae</taxon>
        <taxon>Tetranychus</taxon>
    </lineage>
</organism>
<dbReference type="Proteomes" id="UP000015104">
    <property type="component" value="Unassembled WGS sequence"/>
</dbReference>
<dbReference type="AlphaFoldDB" id="T1KTR5"/>
<keyword evidence="2" id="KW-1185">Reference proteome</keyword>
<evidence type="ECO:0000313" key="2">
    <source>
        <dbReference type="Proteomes" id="UP000015104"/>
    </source>
</evidence>
<dbReference type="EnsemblMetazoa" id="tetur21g00720.1">
    <property type="protein sequence ID" value="tetur21g00720.1"/>
    <property type="gene ID" value="tetur21g00720"/>
</dbReference>
<dbReference type="EMBL" id="CAEY01000546">
    <property type="status" value="NOT_ANNOTATED_CDS"/>
    <property type="molecule type" value="Genomic_DNA"/>
</dbReference>
<evidence type="ECO:0000313" key="1">
    <source>
        <dbReference type="EnsemblMetazoa" id="tetur21g00720.1"/>
    </source>
</evidence>
<dbReference type="HOGENOM" id="CLU_2295190_0_0_1"/>
<name>T1KTR5_TETUR</name>
<reference evidence="2" key="1">
    <citation type="submission" date="2011-08" db="EMBL/GenBank/DDBJ databases">
        <authorList>
            <person name="Rombauts S."/>
        </authorList>
    </citation>
    <scope>NUCLEOTIDE SEQUENCE</scope>
    <source>
        <strain evidence="2">London</strain>
    </source>
</reference>
<protein>
    <submittedName>
        <fullName evidence="1">Uncharacterized protein</fullName>
    </submittedName>
</protein>
<reference evidence="1" key="2">
    <citation type="submission" date="2015-06" db="UniProtKB">
        <authorList>
            <consortium name="EnsemblMetazoa"/>
        </authorList>
    </citation>
    <scope>IDENTIFICATION</scope>
</reference>
<proteinExistence type="predicted"/>
<sequence length="101" mass="11484">MTAQKMPINKPPNELDTNDAKAKIISVALMYSEVENSFKFSYNVITTASKLFCIKIITKEANRSDNKLKFTYNLQLFLSLTLESIKTFISGKAKGNCYIKY</sequence>
<accession>T1KTR5</accession>